<accession>A0A1H7MK56</accession>
<dbReference type="AlphaFoldDB" id="A0A1H7MK56"/>
<dbReference type="EMBL" id="FOAF01000001">
    <property type="protein sequence ID" value="SEL11491.1"/>
    <property type="molecule type" value="Genomic_DNA"/>
</dbReference>
<gene>
    <name evidence="1" type="ORF">SAMN05661044_02038</name>
</gene>
<dbReference type="STRING" id="407022.SAMN05661044_02038"/>
<protein>
    <submittedName>
        <fullName evidence="1">Uncharacterized protein</fullName>
    </submittedName>
</protein>
<evidence type="ECO:0000313" key="2">
    <source>
        <dbReference type="Proteomes" id="UP000199421"/>
    </source>
</evidence>
<sequence length="84" mass="9569">MGNEQEIISTIIEAFKNHKLDAKIIAEIKKELDDVNKDNSSKDKPLEYIYSDNYKGDRYTVAIKITKSENGELIIGDGSLKYDE</sequence>
<keyword evidence="2" id="KW-1185">Reference proteome</keyword>
<evidence type="ECO:0000313" key="1">
    <source>
        <dbReference type="EMBL" id="SEL11491.1"/>
    </source>
</evidence>
<name>A0A1H7MK56_OLID1</name>
<reference evidence="2" key="1">
    <citation type="submission" date="2016-10" db="EMBL/GenBank/DDBJ databases">
        <authorList>
            <person name="Varghese N."/>
            <person name="Submissions S."/>
        </authorList>
    </citation>
    <scope>NUCLEOTIDE SEQUENCE [LARGE SCALE GENOMIC DNA]</scope>
    <source>
        <strain evidence="2">DSM 18733</strain>
    </source>
</reference>
<dbReference type="Proteomes" id="UP000199421">
    <property type="component" value="Unassembled WGS sequence"/>
</dbReference>
<organism evidence="1 2">
    <name type="scientific">Olivibacter domesticus</name>
    <name type="common">Pseudosphingobacterium domesticum</name>
    <dbReference type="NCBI Taxonomy" id="407022"/>
    <lineage>
        <taxon>Bacteria</taxon>
        <taxon>Pseudomonadati</taxon>
        <taxon>Bacteroidota</taxon>
        <taxon>Sphingobacteriia</taxon>
        <taxon>Sphingobacteriales</taxon>
        <taxon>Sphingobacteriaceae</taxon>
        <taxon>Olivibacter</taxon>
    </lineage>
</organism>
<proteinExistence type="predicted"/>
<dbReference type="RefSeq" id="WP_093323037.1">
    <property type="nucleotide sequence ID" value="NZ_FOAF01000001.1"/>
</dbReference>